<evidence type="ECO:0000313" key="1">
    <source>
        <dbReference type="EMBL" id="MCI66866.1"/>
    </source>
</evidence>
<feature type="non-terminal residue" evidence="1">
    <location>
        <position position="1"/>
    </location>
</feature>
<protein>
    <submittedName>
        <fullName evidence="1">Uncharacterized protein</fullName>
    </submittedName>
</protein>
<keyword evidence="2" id="KW-1185">Reference proteome</keyword>
<organism evidence="1 2">
    <name type="scientific">Trifolium medium</name>
    <dbReference type="NCBI Taxonomy" id="97028"/>
    <lineage>
        <taxon>Eukaryota</taxon>
        <taxon>Viridiplantae</taxon>
        <taxon>Streptophyta</taxon>
        <taxon>Embryophyta</taxon>
        <taxon>Tracheophyta</taxon>
        <taxon>Spermatophyta</taxon>
        <taxon>Magnoliopsida</taxon>
        <taxon>eudicotyledons</taxon>
        <taxon>Gunneridae</taxon>
        <taxon>Pentapetalae</taxon>
        <taxon>rosids</taxon>
        <taxon>fabids</taxon>
        <taxon>Fabales</taxon>
        <taxon>Fabaceae</taxon>
        <taxon>Papilionoideae</taxon>
        <taxon>50 kb inversion clade</taxon>
        <taxon>NPAAA clade</taxon>
        <taxon>Hologalegina</taxon>
        <taxon>IRL clade</taxon>
        <taxon>Trifolieae</taxon>
        <taxon>Trifolium</taxon>
    </lineage>
</organism>
<dbReference type="Proteomes" id="UP000265520">
    <property type="component" value="Unassembled WGS sequence"/>
</dbReference>
<reference evidence="1 2" key="1">
    <citation type="journal article" date="2018" name="Front. Plant Sci.">
        <title>Red Clover (Trifolium pratense) and Zigzag Clover (T. medium) - A Picture of Genomic Similarities and Differences.</title>
        <authorList>
            <person name="Dluhosova J."/>
            <person name="Istvanek J."/>
            <person name="Nedelnik J."/>
            <person name="Repkova J."/>
        </authorList>
    </citation>
    <scope>NUCLEOTIDE SEQUENCE [LARGE SCALE GENOMIC DNA]</scope>
    <source>
        <strain evidence="2">cv. 10/8</strain>
        <tissue evidence="1">Leaf</tissue>
    </source>
</reference>
<accession>A0A392U386</accession>
<evidence type="ECO:0000313" key="2">
    <source>
        <dbReference type="Proteomes" id="UP000265520"/>
    </source>
</evidence>
<dbReference type="EMBL" id="LXQA010704003">
    <property type="protein sequence ID" value="MCI66866.1"/>
    <property type="molecule type" value="Genomic_DNA"/>
</dbReference>
<proteinExistence type="predicted"/>
<sequence>ARRTWVDGATRNFELLRAVWFLGPTRCAGWCCATRRA</sequence>
<comment type="caution">
    <text evidence="1">The sequence shown here is derived from an EMBL/GenBank/DDBJ whole genome shotgun (WGS) entry which is preliminary data.</text>
</comment>
<dbReference type="AlphaFoldDB" id="A0A392U386"/>
<name>A0A392U386_9FABA</name>